<comment type="subcellular location">
    <subcellularLocation>
        <location evidence="1">Membrane</location>
        <topology evidence="1">Multi-pass membrane protein</topology>
    </subcellularLocation>
</comment>
<evidence type="ECO:0000256" key="3">
    <source>
        <dbReference type="ARBA" id="ARBA00022448"/>
    </source>
</evidence>
<feature type="transmembrane region" description="Helical" evidence="7">
    <location>
        <begin position="139"/>
        <end position="159"/>
    </location>
</feature>
<dbReference type="AlphaFoldDB" id="A0A9P0GX53"/>
<evidence type="ECO:0000256" key="1">
    <source>
        <dbReference type="ARBA" id="ARBA00004141"/>
    </source>
</evidence>
<feature type="transmembrane region" description="Helical" evidence="7">
    <location>
        <begin position="468"/>
        <end position="492"/>
    </location>
</feature>
<reference evidence="8" key="2">
    <citation type="submission" date="2022-10" db="EMBL/GenBank/DDBJ databases">
        <authorList>
            <consortium name="ENA_rothamsted_submissions"/>
            <consortium name="culmorum"/>
            <person name="King R."/>
        </authorList>
    </citation>
    <scope>NUCLEOTIDE SEQUENCE</scope>
</reference>
<dbReference type="PANTHER" id="PTHR23511:SF38">
    <property type="entry name" value="SYNAPTIC VESICLE 2-RELATED PROTEIN-LIKE PROTEIN"/>
    <property type="match status" value="1"/>
</dbReference>
<evidence type="ECO:0000256" key="6">
    <source>
        <dbReference type="ARBA" id="ARBA00023136"/>
    </source>
</evidence>
<feature type="transmembrane region" description="Helical" evidence="7">
    <location>
        <begin position="410"/>
        <end position="429"/>
    </location>
</feature>
<dbReference type="InterPro" id="IPR011701">
    <property type="entry name" value="MFS"/>
</dbReference>
<dbReference type="GO" id="GO:0022857">
    <property type="term" value="F:transmembrane transporter activity"/>
    <property type="evidence" value="ECO:0007669"/>
    <property type="project" value="InterPro"/>
</dbReference>
<sequence>MQRSPSLVIQDCEEDHADLIRAADFETAISYSKCGKFQKILLVVCGIIYATCAISTTTLSFVLPSAECDFNLSSSDKGRLSASPLVGMVFGCAVWGTIADSRGRRIAIILSLLVDFLAAIVSSLAGSFNLFLICRFCNGFGIIGATNIVFSYLGEFLSVKQRDVMLGRLEIFWNVGVIIIPGVAWCLLNESVLKTFSDHLHFSPWRIFVAICGIPSLMSLILLMFLPETPKYLISKGKNDEALHVFQQMYSRNTGQPNCFYPVLSLVGEFENNNENKSIKNGYQGRTILEKAKNVLNSLKVLFSQPYLKYMAITGFADFGLMTSYFTLIMWFPDIFARFYDYEIQHPNLTASIWEVFQNNESRNDIWHTYVTCNPSIDIRVFLDTLMIGLSCIPTSVTLSFFMRKVGKRYVLVVCLILSGVATVSLNWVRSTVQILVVSCIFEAFTSILEAVLFCVVIELFPTNMRAIALAITTTSGRLGAIFGNIIFGILLDVNCLIPIYLFGSLLIASGLLCLTLPRPNNYIVIH</sequence>
<keyword evidence="3" id="KW-0813">Transport</keyword>
<feature type="transmembrane region" description="Helical" evidence="7">
    <location>
        <begin position="40"/>
        <end position="62"/>
    </location>
</feature>
<dbReference type="Gene3D" id="1.20.1250.20">
    <property type="entry name" value="MFS general substrate transporter like domains"/>
    <property type="match status" value="1"/>
</dbReference>
<evidence type="ECO:0000256" key="7">
    <source>
        <dbReference type="SAM" id="Phobius"/>
    </source>
</evidence>
<keyword evidence="4 7" id="KW-0812">Transmembrane</keyword>
<feature type="transmembrane region" description="Helical" evidence="7">
    <location>
        <begin position="385"/>
        <end position="403"/>
    </location>
</feature>
<organism evidence="8 9">
    <name type="scientific">Phaedon cochleariae</name>
    <name type="common">Mustard beetle</name>
    <dbReference type="NCBI Taxonomy" id="80249"/>
    <lineage>
        <taxon>Eukaryota</taxon>
        <taxon>Metazoa</taxon>
        <taxon>Ecdysozoa</taxon>
        <taxon>Arthropoda</taxon>
        <taxon>Hexapoda</taxon>
        <taxon>Insecta</taxon>
        <taxon>Pterygota</taxon>
        <taxon>Neoptera</taxon>
        <taxon>Endopterygota</taxon>
        <taxon>Coleoptera</taxon>
        <taxon>Polyphaga</taxon>
        <taxon>Cucujiformia</taxon>
        <taxon>Chrysomeloidea</taxon>
        <taxon>Chrysomelidae</taxon>
        <taxon>Chrysomelinae</taxon>
        <taxon>Chrysomelini</taxon>
        <taxon>Phaedon</taxon>
    </lineage>
</organism>
<evidence type="ECO:0008006" key="10">
    <source>
        <dbReference type="Google" id="ProtNLM"/>
    </source>
</evidence>
<gene>
    <name evidence="8" type="ORF">PHAECO_LOCUS11315</name>
</gene>
<feature type="transmembrane region" description="Helical" evidence="7">
    <location>
        <begin position="82"/>
        <end position="99"/>
    </location>
</feature>
<accession>A0A9P0GX53</accession>
<dbReference type="FunFam" id="1.20.1250.20:FF:000232">
    <property type="entry name" value="Organic cation/carnitine transporter 7"/>
    <property type="match status" value="1"/>
</dbReference>
<feature type="transmembrane region" description="Helical" evidence="7">
    <location>
        <begin position="205"/>
        <end position="226"/>
    </location>
</feature>
<feature type="transmembrane region" description="Helical" evidence="7">
    <location>
        <begin position="171"/>
        <end position="193"/>
    </location>
</feature>
<feature type="transmembrane region" description="Helical" evidence="7">
    <location>
        <begin position="310"/>
        <end position="332"/>
    </location>
</feature>
<keyword evidence="5 7" id="KW-1133">Transmembrane helix</keyword>
<dbReference type="Pfam" id="PF07690">
    <property type="entry name" value="MFS_1"/>
    <property type="match status" value="1"/>
</dbReference>
<evidence type="ECO:0000256" key="5">
    <source>
        <dbReference type="ARBA" id="ARBA00022989"/>
    </source>
</evidence>
<reference evidence="8" key="1">
    <citation type="submission" date="2022-01" db="EMBL/GenBank/DDBJ databases">
        <authorList>
            <person name="King R."/>
        </authorList>
    </citation>
    <scope>NUCLEOTIDE SEQUENCE</scope>
</reference>
<dbReference type="SUPFAM" id="SSF103473">
    <property type="entry name" value="MFS general substrate transporter"/>
    <property type="match status" value="1"/>
</dbReference>
<name>A0A9P0GX53_PHACE</name>
<dbReference type="OrthoDB" id="3936150at2759"/>
<dbReference type="PANTHER" id="PTHR23511">
    <property type="entry name" value="SYNAPTIC VESICLE GLYCOPROTEIN 2"/>
    <property type="match status" value="1"/>
</dbReference>
<feature type="transmembrane region" description="Helical" evidence="7">
    <location>
        <begin position="435"/>
        <end position="461"/>
    </location>
</feature>
<dbReference type="Pfam" id="PF00083">
    <property type="entry name" value="Sugar_tr"/>
    <property type="match status" value="1"/>
</dbReference>
<feature type="transmembrane region" description="Helical" evidence="7">
    <location>
        <begin position="498"/>
        <end position="517"/>
    </location>
</feature>
<dbReference type="GO" id="GO:0016020">
    <property type="term" value="C:membrane"/>
    <property type="evidence" value="ECO:0007669"/>
    <property type="project" value="UniProtKB-SubCell"/>
</dbReference>
<evidence type="ECO:0000313" key="9">
    <source>
        <dbReference type="Proteomes" id="UP001153737"/>
    </source>
</evidence>
<keyword evidence="9" id="KW-1185">Reference proteome</keyword>
<proteinExistence type="inferred from homology"/>
<evidence type="ECO:0000256" key="2">
    <source>
        <dbReference type="ARBA" id="ARBA00008335"/>
    </source>
</evidence>
<dbReference type="InterPro" id="IPR036259">
    <property type="entry name" value="MFS_trans_sf"/>
</dbReference>
<dbReference type="InterPro" id="IPR005828">
    <property type="entry name" value="MFS_sugar_transport-like"/>
</dbReference>
<comment type="similarity">
    <text evidence="2">Belongs to the major facilitator superfamily.</text>
</comment>
<keyword evidence="6 7" id="KW-0472">Membrane</keyword>
<protein>
    <recommendedName>
        <fullName evidence="10">Synaptic vesicle protein</fullName>
    </recommendedName>
</protein>
<dbReference type="Proteomes" id="UP001153737">
    <property type="component" value="Chromosome 7"/>
</dbReference>
<evidence type="ECO:0000313" key="8">
    <source>
        <dbReference type="EMBL" id="CAH1175892.1"/>
    </source>
</evidence>
<feature type="transmembrane region" description="Helical" evidence="7">
    <location>
        <begin position="106"/>
        <end position="133"/>
    </location>
</feature>
<dbReference type="EMBL" id="OU896713">
    <property type="protein sequence ID" value="CAH1175892.1"/>
    <property type="molecule type" value="Genomic_DNA"/>
</dbReference>
<evidence type="ECO:0000256" key="4">
    <source>
        <dbReference type="ARBA" id="ARBA00022692"/>
    </source>
</evidence>